<feature type="transmembrane region" description="Helical" evidence="6">
    <location>
        <begin position="160"/>
        <end position="183"/>
    </location>
</feature>
<evidence type="ECO:0000256" key="3">
    <source>
        <dbReference type="ARBA" id="ARBA00022692"/>
    </source>
</evidence>
<feature type="transmembrane region" description="Helical" evidence="6">
    <location>
        <begin position="635"/>
        <end position="653"/>
    </location>
</feature>
<dbReference type="AlphaFoldDB" id="A0A182XGB5"/>
<dbReference type="GO" id="GO:0050909">
    <property type="term" value="P:sensory perception of taste"/>
    <property type="evidence" value="ECO:0007669"/>
    <property type="project" value="InterPro"/>
</dbReference>
<protein>
    <recommendedName>
        <fullName evidence="9">Gustatory receptor</fullName>
    </recommendedName>
</protein>
<dbReference type="Proteomes" id="UP000076407">
    <property type="component" value="Unassembled WGS sequence"/>
</dbReference>
<feature type="transmembrane region" description="Helical" evidence="6">
    <location>
        <begin position="275"/>
        <end position="294"/>
    </location>
</feature>
<organism evidence="7 8">
    <name type="scientific">Anopheles quadriannulatus</name>
    <name type="common">Mosquito</name>
    <dbReference type="NCBI Taxonomy" id="34691"/>
    <lineage>
        <taxon>Eukaryota</taxon>
        <taxon>Metazoa</taxon>
        <taxon>Ecdysozoa</taxon>
        <taxon>Arthropoda</taxon>
        <taxon>Hexapoda</taxon>
        <taxon>Insecta</taxon>
        <taxon>Pterygota</taxon>
        <taxon>Neoptera</taxon>
        <taxon>Endopterygota</taxon>
        <taxon>Diptera</taxon>
        <taxon>Nematocera</taxon>
        <taxon>Culicoidea</taxon>
        <taxon>Culicidae</taxon>
        <taxon>Anophelinae</taxon>
        <taxon>Anopheles</taxon>
    </lineage>
</organism>
<keyword evidence="4 6" id="KW-1133">Transmembrane helix</keyword>
<feature type="transmembrane region" description="Helical" evidence="6">
    <location>
        <begin position="347"/>
        <end position="366"/>
    </location>
</feature>
<feature type="transmembrane region" description="Helical" evidence="6">
    <location>
        <begin position="136"/>
        <end position="154"/>
    </location>
</feature>
<feature type="transmembrane region" description="Helical" evidence="6">
    <location>
        <begin position="1072"/>
        <end position="1091"/>
    </location>
</feature>
<evidence type="ECO:0000256" key="5">
    <source>
        <dbReference type="ARBA" id="ARBA00023136"/>
    </source>
</evidence>
<feature type="transmembrane region" description="Helical" evidence="6">
    <location>
        <begin position="1042"/>
        <end position="1060"/>
    </location>
</feature>
<keyword evidence="5 6" id="KW-0472">Membrane</keyword>
<dbReference type="EnsemblMetazoa" id="AQUA008882-RA">
    <property type="protein sequence ID" value="AQUA008882-PA"/>
    <property type="gene ID" value="AQUA008882"/>
</dbReference>
<feature type="transmembrane region" description="Helical" evidence="6">
    <location>
        <begin position="467"/>
        <end position="490"/>
    </location>
</feature>
<keyword evidence="8" id="KW-1185">Reference proteome</keyword>
<name>A0A182XGB5_ANOQN</name>
<feature type="transmembrane region" description="Helical" evidence="6">
    <location>
        <begin position="533"/>
        <end position="559"/>
    </location>
</feature>
<feature type="transmembrane region" description="Helical" evidence="6">
    <location>
        <begin position="826"/>
        <end position="844"/>
    </location>
</feature>
<evidence type="ECO:0000313" key="7">
    <source>
        <dbReference type="EnsemblMetazoa" id="AQUA008882-PA"/>
    </source>
</evidence>
<feature type="transmembrane region" description="Helical" evidence="6">
    <location>
        <begin position="947"/>
        <end position="972"/>
    </location>
</feature>
<feature type="transmembrane region" description="Helical" evidence="6">
    <location>
        <begin position="318"/>
        <end position="335"/>
    </location>
</feature>
<dbReference type="GO" id="GO:0005886">
    <property type="term" value="C:plasma membrane"/>
    <property type="evidence" value="ECO:0007669"/>
    <property type="project" value="UniProtKB-SubCell"/>
</dbReference>
<accession>A0A182XGB5</accession>
<feature type="transmembrane region" description="Helical" evidence="6">
    <location>
        <begin position="665"/>
        <end position="689"/>
    </location>
</feature>
<evidence type="ECO:0000313" key="8">
    <source>
        <dbReference type="Proteomes" id="UP000076407"/>
    </source>
</evidence>
<keyword evidence="2" id="KW-1003">Cell membrane</keyword>
<evidence type="ECO:0000256" key="4">
    <source>
        <dbReference type="ARBA" id="ARBA00022989"/>
    </source>
</evidence>
<evidence type="ECO:0000256" key="2">
    <source>
        <dbReference type="ARBA" id="ARBA00022475"/>
    </source>
</evidence>
<evidence type="ECO:0000256" key="6">
    <source>
        <dbReference type="SAM" id="Phobius"/>
    </source>
</evidence>
<sequence>MSSLLKRYRLLLAVASIGYLIPCSYNIRTGLFDCSYRNTLVCVCNVVFFGGFVWYDFGMILKFYATLPIVLVGILTVDVTVYNLLIFCIILNAVNNRDIFVQLLNSLFARDDWMLESVAMQGSSQQRRSTQRTGGLVCLIVLVLLYAMYNALFVNDHSMVLMDMIILLRFCFMFLILELYRVCVRIIRKRMKQLQVLLTQTEESNSASCVEHIVHLFLDRFQRYYLLIDSVNKCFSVPVTHTLLLIVLERTVAAYDVFENLRGESKMILWDFYRLLYRQVWEITYIVLMVLLAINCNATSLQTDTVDIMSKYIRQNHFTLRIVTAIYFLPVSYNQTAQRFVQQRTNIVSFGVGMLLSFAFFYHDIFIQNVFFANLPPFAFAIVLLELLLYTIVPFYVVLNNLFYRKRLTDLLNVLFADDSVLDTTNVTMSGAYFLYISVLSILLVTLELCNLFALETLSHKMLTTTFVLRYTGMIHFLYLFHMCVSMVGLRMEQLKMLFHHKQTEDEFEYFLGLFMAKFERYVMQIEQINRCFSLPIVTMLALGMVELAYLVFECFYTYNAGSPDSEMYNGFTDWAFSQFWQSMYCHFLVLTVSSCEQTRKTRYQRLFAVAIVMHILPCRYNFRTNMFEKSWTNMVALVLNIVLHSLCLWLDLNAIKISIGYMSFVMLGVIVIFLVTYALMLIVIIWNAFYHRDSFVHLFNSLFAKEDWLLQWVVMKGIVTKLNLQTRHNGSMGTLALLVILNSFYNFAYAANSTIFKLYWLILLRFCGMFVMVELYRACVIVIEERMKQLHSLLQLTINGPKLNVEHQVELFIKRFEYYYELIECINRCFAIPLIHVLLLILLERTVAAYDVYDNYNLLDVMSVWDKFGLLFRQIWQMIYPIIICMIGITAYATFVIRGKAVVKSSTMSACARLNRYTFKIMSSVYYLPVAYDAVEHRFIEKRSNLISFAIGLLLSIGFIYHDFFIVLANYNTDQSAFTLAVFIVELTVFATVPICAVCNSFVYRKEIVQLLNMLFADQNVLDLGGTYGNKSVQPFSIANHYVKVLYAIVALLCFYNYINMIHTMHTFLELTLISRFLLTTQYIYLYYLCVSMVRLRMQQLRVLFLDHQHEHDFEQLLCLFLERFRQYIAQIERINQCLSAPLLGMLLQALIELAYFMYEWFRVISTGQVVNGNYISVQQWITSQFWQLMYGNVLLLLVPSCEQASNEVIII</sequence>
<evidence type="ECO:0000256" key="1">
    <source>
        <dbReference type="ARBA" id="ARBA00004651"/>
    </source>
</evidence>
<dbReference type="Pfam" id="PF08395">
    <property type="entry name" value="7tm_7"/>
    <property type="match status" value="4"/>
</dbReference>
<feature type="transmembrane region" description="Helical" evidence="6">
    <location>
        <begin position="36"/>
        <end position="57"/>
    </location>
</feature>
<feature type="transmembrane region" description="Helical" evidence="6">
    <location>
        <begin position="978"/>
        <end position="1005"/>
    </location>
</feature>
<feature type="transmembrane region" description="Helical" evidence="6">
    <location>
        <begin position="433"/>
        <end position="455"/>
    </location>
</feature>
<feature type="transmembrane region" description="Helical" evidence="6">
    <location>
        <begin position="69"/>
        <end position="93"/>
    </location>
</feature>
<feature type="transmembrane region" description="Helical" evidence="6">
    <location>
        <begin position="732"/>
        <end position="753"/>
    </location>
</feature>
<comment type="subcellular location">
    <subcellularLocation>
        <location evidence="1">Cell membrane</location>
        <topology evidence="1">Multi-pass membrane protein</topology>
    </subcellularLocation>
</comment>
<evidence type="ECO:0008006" key="9">
    <source>
        <dbReference type="Google" id="ProtNLM"/>
    </source>
</evidence>
<feature type="transmembrane region" description="Helical" evidence="6">
    <location>
        <begin position="759"/>
        <end position="784"/>
    </location>
</feature>
<reference evidence="7" key="1">
    <citation type="submission" date="2020-05" db="UniProtKB">
        <authorList>
            <consortium name="EnsemblMetazoa"/>
        </authorList>
    </citation>
    <scope>IDENTIFICATION</scope>
    <source>
        <strain evidence="7">SANGQUA</strain>
    </source>
</reference>
<dbReference type="InterPro" id="IPR013604">
    <property type="entry name" value="7TM_chemorcpt"/>
</dbReference>
<proteinExistence type="predicted"/>
<feature type="transmembrane region" description="Helical" evidence="6">
    <location>
        <begin position="579"/>
        <end position="595"/>
    </location>
</feature>
<feature type="transmembrane region" description="Helical" evidence="6">
    <location>
        <begin position="378"/>
        <end position="399"/>
    </location>
</feature>
<feature type="transmembrane region" description="Helical" evidence="6">
    <location>
        <begin position="876"/>
        <end position="898"/>
    </location>
</feature>
<dbReference type="VEuPathDB" id="VectorBase:AQUA008882"/>
<keyword evidence="3 6" id="KW-0812">Transmembrane</keyword>